<dbReference type="GO" id="GO:0000139">
    <property type="term" value="C:Golgi membrane"/>
    <property type="evidence" value="ECO:0007669"/>
    <property type="project" value="UniProtKB-SubCell"/>
</dbReference>
<dbReference type="InterPro" id="IPR037185">
    <property type="entry name" value="EmrE-like"/>
</dbReference>
<keyword evidence="4 9" id="KW-0812">Transmembrane</keyword>
<comment type="subcellular location">
    <subcellularLocation>
        <location evidence="1 9">Cytoplasmic vesicle membrane</location>
        <topology evidence="1 9">Multi-pass membrane protein</topology>
    </subcellularLocation>
    <subcellularLocation>
        <location evidence="9">Golgi apparatus membrane</location>
        <topology evidence="9">Multi-pass membrane protein</topology>
    </subcellularLocation>
    <subcellularLocation>
        <location evidence="9">Endoplasmic reticulum membrane</location>
        <topology evidence="9">Multi-pass membrane protein</topology>
    </subcellularLocation>
</comment>
<feature type="transmembrane region" description="Helical" evidence="9">
    <location>
        <begin position="205"/>
        <end position="226"/>
    </location>
</feature>
<evidence type="ECO:0000256" key="2">
    <source>
        <dbReference type="ARBA" id="ARBA00022448"/>
    </source>
</evidence>
<dbReference type="AlphaFoldDB" id="A0AAD5TZG9"/>
<feature type="transmembrane region" description="Helical" evidence="9">
    <location>
        <begin position="128"/>
        <end position="146"/>
    </location>
</feature>
<dbReference type="Pfam" id="PF08449">
    <property type="entry name" value="UAA"/>
    <property type="match status" value="1"/>
</dbReference>
<evidence type="ECO:0000313" key="11">
    <source>
        <dbReference type="Proteomes" id="UP001211065"/>
    </source>
</evidence>
<keyword evidence="3 9" id="KW-0762">Sugar transport</keyword>
<feature type="transmembrane region" description="Helical" evidence="9">
    <location>
        <begin position="238"/>
        <end position="258"/>
    </location>
</feature>
<feature type="transmembrane region" description="Helical" evidence="9">
    <location>
        <begin position="166"/>
        <end position="184"/>
    </location>
</feature>
<evidence type="ECO:0000256" key="1">
    <source>
        <dbReference type="ARBA" id="ARBA00004439"/>
    </source>
</evidence>
<feature type="transmembrane region" description="Helical" evidence="9">
    <location>
        <begin position="75"/>
        <end position="91"/>
    </location>
</feature>
<evidence type="ECO:0000256" key="4">
    <source>
        <dbReference type="ARBA" id="ARBA00022692"/>
    </source>
</evidence>
<feature type="transmembrane region" description="Helical" evidence="9">
    <location>
        <begin position="9"/>
        <end position="30"/>
    </location>
</feature>
<comment type="caution">
    <text evidence="10">The sequence shown here is derived from an EMBL/GenBank/DDBJ whole genome shotgun (WGS) entry which is preliminary data.</text>
</comment>
<dbReference type="InterPro" id="IPR013657">
    <property type="entry name" value="SCL35B1-4/HUT1"/>
</dbReference>
<keyword evidence="5 9" id="KW-1133">Transmembrane helix</keyword>
<dbReference type="NCBIfam" id="TIGR00803">
    <property type="entry name" value="nst"/>
    <property type="match status" value="1"/>
</dbReference>
<keyword evidence="7 9" id="KW-0472">Membrane</keyword>
<keyword evidence="8 9" id="KW-0968">Cytoplasmic vesicle</keyword>
<evidence type="ECO:0000256" key="5">
    <source>
        <dbReference type="ARBA" id="ARBA00022989"/>
    </source>
</evidence>
<dbReference type="PANTHER" id="PTHR11132">
    <property type="entry name" value="SOLUTE CARRIER FAMILY 35"/>
    <property type="match status" value="1"/>
</dbReference>
<dbReference type="SUPFAM" id="SSF103481">
    <property type="entry name" value="Multidrug resistance efflux transporter EmrE"/>
    <property type="match status" value="1"/>
</dbReference>
<keyword evidence="6 9" id="KW-0333">Golgi apparatus</keyword>
<comment type="subunit">
    <text evidence="9">Homooligomer.</text>
</comment>
<evidence type="ECO:0000256" key="6">
    <source>
        <dbReference type="ARBA" id="ARBA00023034"/>
    </source>
</evidence>
<dbReference type="GO" id="GO:0005789">
    <property type="term" value="C:endoplasmic reticulum membrane"/>
    <property type="evidence" value="ECO:0007669"/>
    <property type="project" value="UniProtKB-SubCell"/>
</dbReference>
<keyword evidence="11" id="KW-1185">Reference proteome</keyword>
<proteinExistence type="inferred from homology"/>
<name>A0AAD5TZG9_9FUNG</name>
<evidence type="ECO:0000256" key="8">
    <source>
        <dbReference type="ARBA" id="ARBA00023329"/>
    </source>
</evidence>
<dbReference type="Proteomes" id="UP001211065">
    <property type="component" value="Unassembled WGS sequence"/>
</dbReference>
<feature type="transmembrane region" description="Helical" evidence="9">
    <location>
        <begin position="97"/>
        <end position="116"/>
    </location>
</feature>
<reference evidence="10" key="1">
    <citation type="submission" date="2020-05" db="EMBL/GenBank/DDBJ databases">
        <title>Phylogenomic resolution of chytrid fungi.</title>
        <authorList>
            <person name="Stajich J.E."/>
            <person name="Amses K."/>
            <person name="Simmons R."/>
            <person name="Seto K."/>
            <person name="Myers J."/>
            <person name="Bonds A."/>
            <person name="Quandt C.A."/>
            <person name="Barry K."/>
            <person name="Liu P."/>
            <person name="Grigoriev I."/>
            <person name="Longcore J.E."/>
            <person name="James T.Y."/>
        </authorList>
    </citation>
    <scope>NUCLEOTIDE SEQUENCE</scope>
    <source>
        <strain evidence="10">JEL0476</strain>
    </source>
</reference>
<evidence type="ECO:0000256" key="9">
    <source>
        <dbReference type="RuleBase" id="RU367097"/>
    </source>
</evidence>
<feature type="transmembrane region" description="Helical" evidence="9">
    <location>
        <begin position="296"/>
        <end position="315"/>
    </location>
</feature>
<evidence type="ECO:0000256" key="7">
    <source>
        <dbReference type="ARBA" id="ARBA00023136"/>
    </source>
</evidence>
<feature type="transmembrane region" description="Helical" evidence="9">
    <location>
        <begin position="270"/>
        <end position="290"/>
    </location>
</feature>
<sequence length="373" mass="41344">MPAQKGQGSVLAIISYCLSSILMTVINKFVLSGLDLKLVCLLLVAQNLTCVVILEIFSKLGVLSHRPFKSQEAKKWFVVSLVLVLMIYTGSKALKYLSIPLFTVFKNLTIIIIAFGEKTYFGGSKVTGSMMLSFLMMVASAVIAGWSDISSSGGLKQEAKEVGLMIPYIWMAANCFSTAFNSLVMRKKIRQFNFTDFDTVYYNNLIGVPILLVVSFFTEYSLYAPFYNKYFVENPEELFGLIVAVTFSGIFSFGISYCTGWCLRVTSSTTYSMAGALNKLPISILGMVLFDADVTLGGVLGVLLAFFAGVIYSYAKNLQAQQNITQPLPLHTYEKVNKSGDNLYDRTNIRDNSTILFEAENLFKKESADDIKI</sequence>
<gene>
    <name evidence="10" type="primary">VRG4</name>
    <name evidence="10" type="ORF">HK099_005380</name>
</gene>
<organism evidence="10 11">
    <name type="scientific">Clydaea vesicula</name>
    <dbReference type="NCBI Taxonomy" id="447962"/>
    <lineage>
        <taxon>Eukaryota</taxon>
        <taxon>Fungi</taxon>
        <taxon>Fungi incertae sedis</taxon>
        <taxon>Chytridiomycota</taxon>
        <taxon>Chytridiomycota incertae sedis</taxon>
        <taxon>Chytridiomycetes</taxon>
        <taxon>Lobulomycetales</taxon>
        <taxon>Lobulomycetaceae</taxon>
        <taxon>Clydaea</taxon>
    </lineage>
</organism>
<feature type="transmembrane region" description="Helical" evidence="9">
    <location>
        <begin position="36"/>
        <end position="54"/>
    </location>
</feature>
<dbReference type="EMBL" id="JADGJW010000415">
    <property type="protein sequence ID" value="KAJ3217682.1"/>
    <property type="molecule type" value="Genomic_DNA"/>
</dbReference>
<keyword evidence="2 9" id="KW-0813">Transport</keyword>
<comment type="function">
    <text evidence="9">Involved in the import of GDP-mannose from the cytoplasm into the Golgi lumen.</text>
</comment>
<keyword evidence="9" id="KW-0256">Endoplasmic reticulum</keyword>
<accession>A0AAD5TZG9</accession>
<dbReference type="GO" id="GO:0055085">
    <property type="term" value="P:transmembrane transport"/>
    <property type="evidence" value="ECO:0007669"/>
    <property type="project" value="InterPro"/>
</dbReference>
<protein>
    <recommendedName>
        <fullName evidence="9">GDP-mannose transporter</fullName>
        <shortName evidence="9">GMT</shortName>
    </recommendedName>
</protein>
<evidence type="ECO:0000256" key="3">
    <source>
        <dbReference type="ARBA" id="ARBA00022597"/>
    </source>
</evidence>
<comment type="similarity">
    <text evidence="9">Belongs to the TPT transporter family. SLC35D subfamily.</text>
</comment>
<evidence type="ECO:0000313" key="10">
    <source>
        <dbReference type="EMBL" id="KAJ3217682.1"/>
    </source>
</evidence>
<dbReference type="GO" id="GO:0030659">
    <property type="term" value="C:cytoplasmic vesicle membrane"/>
    <property type="evidence" value="ECO:0007669"/>
    <property type="project" value="UniProtKB-SubCell"/>
</dbReference>
<dbReference type="InterPro" id="IPR050186">
    <property type="entry name" value="TPT_transporter"/>
</dbReference>